<protein>
    <submittedName>
        <fullName evidence="4">Sugar transferase</fullName>
    </submittedName>
</protein>
<keyword evidence="4" id="KW-0808">Transferase</keyword>
<feature type="domain" description="Bacterial sugar transferase" evidence="3">
    <location>
        <begin position="4"/>
        <end position="197"/>
    </location>
</feature>
<evidence type="ECO:0000256" key="1">
    <source>
        <dbReference type="ARBA" id="ARBA00006464"/>
    </source>
</evidence>
<keyword evidence="2" id="KW-0472">Membrane</keyword>
<evidence type="ECO:0000259" key="3">
    <source>
        <dbReference type="Pfam" id="PF02397"/>
    </source>
</evidence>
<comment type="similarity">
    <text evidence="1">Belongs to the bacterial sugar transferase family.</text>
</comment>
<dbReference type="GO" id="GO:0016780">
    <property type="term" value="F:phosphotransferase activity, for other substituted phosphate groups"/>
    <property type="evidence" value="ECO:0007669"/>
    <property type="project" value="TreeGrafter"/>
</dbReference>
<dbReference type="Proteomes" id="UP000002420">
    <property type="component" value="Chromosome"/>
</dbReference>
<sequence length="202" mass="23643">MLLKRLFDLFFSFLGVVLLAPLFLFISFWIKSDSHGPVFFRQERVGRFGKPFRIFKFRTMCLDAEAKGRQITVGEDPRITRSGRFLRHYKLDELPQLLNVIWGEMSLVGPRPEVPRYVAMYPPEVRDLVLSVPPGITDYASIEYKDENAILGRAKDPDKAYIEEILPVKLAYYQRYTTSRSLWIDFKLILATFKTIFFDEKS</sequence>
<accession>B3E8T8</accession>
<dbReference type="KEGG" id="glo:Glov_1487"/>
<reference evidence="4 5" key="1">
    <citation type="submission" date="2008-05" db="EMBL/GenBank/DDBJ databases">
        <title>Complete sequence of chromosome of Geobacter lovleyi SZ.</title>
        <authorList>
            <consortium name="US DOE Joint Genome Institute"/>
            <person name="Lucas S."/>
            <person name="Copeland A."/>
            <person name="Lapidus A."/>
            <person name="Glavina del Rio T."/>
            <person name="Dalin E."/>
            <person name="Tice H."/>
            <person name="Bruce D."/>
            <person name="Goodwin L."/>
            <person name="Pitluck S."/>
            <person name="Chertkov O."/>
            <person name="Meincke L."/>
            <person name="Brettin T."/>
            <person name="Detter J.C."/>
            <person name="Han C."/>
            <person name="Tapia R."/>
            <person name="Kuske C.R."/>
            <person name="Schmutz J."/>
            <person name="Larimer F."/>
            <person name="Land M."/>
            <person name="Hauser L."/>
            <person name="Kyrpides N."/>
            <person name="Mikhailova N."/>
            <person name="Sung Y."/>
            <person name="Fletcher K.E."/>
            <person name="Ritalahti K.M."/>
            <person name="Loeffler F.E."/>
            <person name="Richardson P."/>
        </authorList>
    </citation>
    <scope>NUCLEOTIDE SEQUENCE [LARGE SCALE GENOMIC DNA]</scope>
    <source>
        <strain evidence="5">ATCC BAA-1151 / DSM 17278 / SZ</strain>
    </source>
</reference>
<feature type="transmembrane region" description="Helical" evidence="2">
    <location>
        <begin position="7"/>
        <end position="30"/>
    </location>
</feature>
<gene>
    <name evidence="4" type="ordered locus">Glov_1487</name>
</gene>
<organism evidence="4 5">
    <name type="scientific">Trichlorobacter lovleyi (strain ATCC BAA-1151 / DSM 17278 / SZ)</name>
    <name type="common">Geobacter lovleyi</name>
    <dbReference type="NCBI Taxonomy" id="398767"/>
    <lineage>
        <taxon>Bacteria</taxon>
        <taxon>Pseudomonadati</taxon>
        <taxon>Thermodesulfobacteriota</taxon>
        <taxon>Desulfuromonadia</taxon>
        <taxon>Geobacterales</taxon>
        <taxon>Geobacteraceae</taxon>
        <taxon>Trichlorobacter</taxon>
    </lineage>
</organism>
<proteinExistence type="inferred from homology"/>
<keyword evidence="2" id="KW-1133">Transmembrane helix</keyword>
<dbReference type="RefSeq" id="WP_012469548.1">
    <property type="nucleotide sequence ID" value="NC_010814.1"/>
</dbReference>
<keyword evidence="2" id="KW-0812">Transmembrane</keyword>
<evidence type="ECO:0000256" key="2">
    <source>
        <dbReference type="SAM" id="Phobius"/>
    </source>
</evidence>
<dbReference type="InterPro" id="IPR003362">
    <property type="entry name" value="Bact_transf"/>
</dbReference>
<keyword evidence="5" id="KW-1185">Reference proteome</keyword>
<name>B3E8T8_TRIL1</name>
<dbReference type="PANTHER" id="PTHR30576">
    <property type="entry name" value="COLANIC BIOSYNTHESIS UDP-GLUCOSE LIPID CARRIER TRANSFERASE"/>
    <property type="match status" value="1"/>
</dbReference>
<dbReference type="eggNOG" id="COG2148">
    <property type="taxonomic scope" value="Bacteria"/>
</dbReference>
<evidence type="ECO:0000313" key="4">
    <source>
        <dbReference type="EMBL" id="ACD95206.1"/>
    </source>
</evidence>
<dbReference type="OrthoDB" id="9808602at2"/>
<evidence type="ECO:0000313" key="5">
    <source>
        <dbReference type="Proteomes" id="UP000002420"/>
    </source>
</evidence>
<dbReference type="STRING" id="398767.Glov_1487"/>
<dbReference type="HOGENOM" id="CLU_024920_1_2_7"/>
<dbReference type="Pfam" id="PF02397">
    <property type="entry name" value="Bac_transf"/>
    <property type="match status" value="1"/>
</dbReference>
<dbReference type="EMBL" id="CP001089">
    <property type="protein sequence ID" value="ACD95206.1"/>
    <property type="molecule type" value="Genomic_DNA"/>
</dbReference>
<dbReference type="PANTHER" id="PTHR30576:SF20">
    <property type="entry name" value="QUINOVOSAMINEPHOSPHOTRANSFERAE-RELATED"/>
    <property type="match status" value="1"/>
</dbReference>
<dbReference type="AlphaFoldDB" id="B3E8T8"/>